<dbReference type="OrthoDB" id="446925at2759"/>
<reference evidence="1" key="1">
    <citation type="submission" date="2020-11" db="EMBL/GenBank/DDBJ databases">
        <authorList>
            <consortium name="DOE Joint Genome Institute"/>
            <person name="Ahrendt S."/>
            <person name="Riley R."/>
            <person name="Andreopoulos W."/>
            <person name="Labutti K."/>
            <person name="Pangilinan J."/>
            <person name="Ruiz-Duenas F.J."/>
            <person name="Barrasa J.M."/>
            <person name="Sanchez-Garcia M."/>
            <person name="Camarero S."/>
            <person name="Miyauchi S."/>
            <person name="Serrano A."/>
            <person name="Linde D."/>
            <person name="Babiker R."/>
            <person name="Drula E."/>
            <person name="Ayuso-Fernandez I."/>
            <person name="Pacheco R."/>
            <person name="Padilla G."/>
            <person name="Ferreira P."/>
            <person name="Barriuso J."/>
            <person name="Kellner H."/>
            <person name="Castanera R."/>
            <person name="Alfaro M."/>
            <person name="Ramirez L."/>
            <person name="Pisabarro A.G."/>
            <person name="Kuo A."/>
            <person name="Tritt A."/>
            <person name="Lipzen A."/>
            <person name="He G."/>
            <person name="Yan M."/>
            <person name="Ng V."/>
            <person name="Cullen D."/>
            <person name="Martin F."/>
            <person name="Rosso M.-N."/>
            <person name="Henrissat B."/>
            <person name="Hibbett D."/>
            <person name="Martinez A.T."/>
            <person name="Grigoriev I.V."/>
        </authorList>
    </citation>
    <scope>NUCLEOTIDE SEQUENCE</scope>
    <source>
        <strain evidence="1">CIRM-BRFM 674</strain>
    </source>
</reference>
<dbReference type="Proteomes" id="UP000807469">
    <property type="component" value="Unassembled WGS sequence"/>
</dbReference>
<evidence type="ECO:0000313" key="2">
    <source>
        <dbReference type="Proteomes" id="UP000807469"/>
    </source>
</evidence>
<comment type="caution">
    <text evidence="1">The sequence shown here is derived from an EMBL/GenBank/DDBJ whole genome shotgun (WGS) entry which is preliminary data.</text>
</comment>
<dbReference type="AlphaFoldDB" id="A0A9P5YMN2"/>
<sequence>MAHGVEPLLPFDLAEATYLATDAFGIMSTTDLIAARAKMLMKRPQDLERVRQAVLTSRWASVKQLEKDNASRIRDYNFAPGTLVLVKNSRFDKGLTNKTKPRYLGPMIVIRRTQGGSYILGELDGSLSKLRFAAFRLLPYLARNVKSIPVTRIHDIQPEVLLKANNEQVRP</sequence>
<organism evidence="1 2">
    <name type="scientific">Pholiota conissans</name>
    <dbReference type="NCBI Taxonomy" id="109636"/>
    <lineage>
        <taxon>Eukaryota</taxon>
        <taxon>Fungi</taxon>
        <taxon>Dikarya</taxon>
        <taxon>Basidiomycota</taxon>
        <taxon>Agaricomycotina</taxon>
        <taxon>Agaricomycetes</taxon>
        <taxon>Agaricomycetidae</taxon>
        <taxon>Agaricales</taxon>
        <taxon>Agaricineae</taxon>
        <taxon>Strophariaceae</taxon>
        <taxon>Pholiota</taxon>
    </lineage>
</organism>
<protein>
    <submittedName>
        <fullName evidence="1">Uncharacterized protein</fullName>
    </submittedName>
</protein>
<evidence type="ECO:0000313" key="1">
    <source>
        <dbReference type="EMBL" id="KAF9470611.1"/>
    </source>
</evidence>
<name>A0A9P5YMN2_9AGAR</name>
<accession>A0A9P5YMN2</accession>
<gene>
    <name evidence="1" type="ORF">BDN70DRAFT_909496</name>
</gene>
<proteinExistence type="predicted"/>
<keyword evidence="2" id="KW-1185">Reference proteome</keyword>
<dbReference type="EMBL" id="MU155910">
    <property type="protein sequence ID" value="KAF9470611.1"/>
    <property type="molecule type" value="Genomic_DNA"/>
</dbReference>